<dbReference type="GO" id="GO:0008270">
    <property type="term" value="F:zinc ion binding"/>
    <property type="evidence" value="ECO:0007669"/>
    <property type="project" value="UniProtKB-KW"/>
</dbReference>
<name>A0A8C2HEB9_CYPCA</name>
<dbReference type="Gene3D" id="2.60.120.920">
    <property type="match status" value="1"/>
</dbReference>
<feature type="domain" description="B30.2/SPRY" evidence="20">
    <location>
        <begin position="411"/>
        <end position="603"/>
    </location>
</feature>
<evidence type="ECO:0000259" key="20">
    <source>
        <dbReference type="PROSITE" id="PS50188"/>
    </source>
</evidence>
<dbReference type="InterPro" id="IPR043136">
    <property type="entry name" value="B30.2/SPRY_sf"/>
</dbReference>
<evidence type="ECO:0000256" key="7">
    <source>
        <dbReference type="ARBA" id="ARBA00022553"/>
    </source>
</evidence>
<comment type="pathway">
    <text evidence="4">Protein modification; protein ubiquitination.</text>
</comment>
<dbReference type="InterPro" id="IPR051051">
    <property type="entry name" value="E3_ubiq-ligase_TRIM/RNF"/>
</dbReference>
<evidence type="ECO:0000256" key="3">
    <source>
        <dbReference type="ARBA" id="ARBA00004496"/>
    </source>
</evidence>
<keyword evidence="9" id="KW-0808">Transferase</keyword>
<evidence type="ECO:0000256" key="9">
    <source>
        <dbReference type="ARBA" id="ARBA00022679"/>
    </source>
</evidence>
<evidence type="ECO:0000256" key="5">
    <source>
        <dbReference type="ARBA" id="ARBA00012483"/>
    </source>
</evidence>
<evidence type="ECO:0000256" key="10">
    <source>
        <dbReference type="ARBA" id="ARBA00022723"/>
    </source>
</evidence>
<dbReference type="Pfam" id="PF00622">
    <property type="entry name" value="SPRY"/>
    <property type="match status" value="1"/>
</dbReference>
<dbReference type="GO" id="GO:0045087">
    <property type="term" value="P:innate immune response"/>
    <property type="evidence" value="ECO:0007669"/>
    <property type="project" value="UniProtKB-KW"/>
</dbReference>
<dbReference type="InterPro" id="IPR003877">
    <property type="entry name" value="SPRY_dom"/>
</dbReference>
<dbReference type="SUPFAM" id="SSF49899">
    <property type="entry name" value="Concanavalin A-like lectins/glucanases"/>
    <property type="match status" value="1"/>
</dbReference>
<dbReference type="GO" id="GO:0005737">
    <property type="term" value="C:cytoplasm"/>
    <property type="evidence" value="ECO:0007669"/>
    <property type="project" value="UniProtKB-SubCell"/>
</dbReference>
<dbReference type="GO" id="GO:0061630">
    <property type="term" value="F:ubiquitin protein ligase activity"/>
    <property type="evidence" value="ECO:0007669"/>
    <property type="project" value="UniProtKB-EC"/>
</dbReference>
<evidence type="ECO:0000256" key="14">
    <source>
        <dbReference type="ARBA" id="ARBA00022859"/>
    </source>
</evidence>
<evidence type="ECO:0000256" key="8">
    <source>
        <dbReference type="ARBA" id="ARBA00022588"/>
    </source>
</evidence>
<reference evidence="21" key="1">
    <citation type="submission" date="2025-08" db="UniProtKB">
        <authorList>
            <consortium name="Ensembl"/>
        </authorList>
    </citation>
    <scope>IDENTIFICATION</scope>
</reference>
<feature type="coiled-coil region" evidence="18">
    <location>
        <begin position="208"/>
        <end position="297"/>
    </location>
</feature>
<dbReference type="PRINTS" id="PR01407">
    <property type="entry name" value="BUTYPHLNCDUF"/>
</dbReference>
<dbReference type="SUPFAM" id="SSF57845">
    <property type="entry name" value="B-box zinc-binding domain"/>
    <property type="match status" value="1"/>
</dbReference>
<comment type="catalytic activity">
    <reaction evidence="1">
        <text>S-ubiquitinyl-[E2 ubiquitin-conjugating enzyme]-L-cysteine + [acceptor protein]-L-lysine = [E2 ubiquitin-conjugating enzyme]-L-cysteine + N(6)-ubiquitinyl-[acceptor protein]-L-lysine.</text>
        <dbReference type="EC" id="2.3.2.27"/>
    </reaction>
</comment>
<dbReference type="Gene3D" id="4.10.830.40">
    <property type="match status" value="1"/>
</dbReference>
<evidence type="ECO:0000256" key="11">
    <source>
        <dbReference type="ARBA" id="ARBA00022771"/>
    </source>
</evidence>
<evidence type="ECO:0000313" key="21">
    <source>
        <dbReference type="Ensembl" id="ENSCCRP00020038917.1"/>
    </source>
</evidence>
<dbReference type="SMART" id="SM00589">
    <property type="entry name" value="PRY"/>
    <property type="match status" value="1"/>
</dbReference>
<keyword evidence="10" id="KW-0479">Metal-binding</keyword>
<dbReference type="PROSITE" id="PS50188">
    <property type="entry name" value="B302_SPRY"/>
    <property type="match status" value="1"/>
</dbReference>
<keyword evidence="12" id="KW-0833">Ubl conjugation pathway</keyword>
<evidence type="ECO:0000313" key="22">
    <source>
        <dbReference type="Proteomes" id="UP000694701"/>
    </source>
</evidence>
<accession>A0A8C2HEB9</accession>
<proteinExistence type="predicted"/>
<organism evidence="21 22">
    <name type="scientific">Cyprinus carpio</name>
    <name type="common">Common carp</name>
    <dbReference type="NCBI Taxonomy" id="7962"/>
    <lineage>
        <taxon>Eukaryota</taxon>
        <taxon>Metazoa</taxon>
        <taxon>Chordata</taxon>
        <taxon>Craniata</taxon>
        <taxon>Vertebrata</taxon>
        <taxon>Euteleostomi</taxon>
        <taxon>Actinopterygii</taxon>
        <taxon>Neopterygii</taxon>
        <taxon>Teleostei</taxon>
        <taxon>Ostariophysi</taxon>
        <taxon>Cypriniformes</taxon>
        <taxon>Cyprinidae</taxon>
        <taxon>Cyprininae</taxon>
        <taxon>Cyprinus</taxon>
    </lineage>
</organism>
<protein>
    <recommendedName>
        <fullName evidence="5">RING-type E3 ubiquitin transferase</fullName>
        <ecNumber evidence="5">2.3.2.27</ecNumber>
    </recommendedName>
</protein>
<keyword evidence="6" id="KW-0963">Cytoplasm</keyword>
<evidence type="ECO:0000256" key="12">
    <source>
        <dbReference type="ARBA" id="ARBA00022786"/>
    </source>
</evidence>
<dbReference type="PANTHER" id="PTHR25465:SF77">
    <property type="entry name" value="E3 UBIQUITIN_ISG15 LIGASE TRIM25"/>
    <property type="match status" value="1"/>
</dbReference>
<evidence type="ECO:0000256" key="2">
    <source>
        <dbReference type="ARBA" id="ARBA00004123"/>
    </source>
</evidence>
<dbReference type="EC" id="2.3.2.27" evidence="5"/>
<keyword evidence="14" id="KW-0391">Immunity</keyword>
<dbReference type="InterPro" id="IPR006574">
    <property type="entry name" value="PRY"/>
</dbReference>
<evidence type="ECO:0000256" key="6">
    <source>
        <dbReference type="ARBA" id="ARBA00022490"/>
    </source>
</evidence>
<dbReference type="InterPro" id="IPR003879">
    <property type="entry name" value="Butyrophylin_SPRY"/>
</dbReference>
<dbReference type="SUPFAM" id="SSF57850">
    <property type="entry name" value="RING/U-box"/>
    <property type="match status" value="1"/>
</dbReference>
<dbReference type="Gene3D" id="3.30.160.60">
    <property type="entry name" value="Classic Zinc Finger"/>
    <property type="match status" value="1"/>
</dbReference>
<keyword evidence="13" id="KW-0862">Zinc</keyword>
<evidence type="ECO:0000256" key="17">
    <source>
        <dbReference type="PROSITE-ProRule" id="PRU00175"/>
    </source>
</evidence>
<dbReference type="CDD" id="cd19776">
    <property type="entry name" value="Bbox2_TRIM25_C-IV"/>
    <property type="match status" value="1"/>
</dbReference>
<dbReference type="Proteomes" id="UP000694701">
    <property type="component" value="Unplaced"/>
</dbReference>
<dbReference type="FunFam" id="3.30.40.10:FF:000438">
    <property type="entry name" value="Bloodthirsty-related gene family, member 25"/>
    <property type="match status" value="1"/>
</dbReference>
<feature type="domain" description="RING-type" evidence="19">
    <location>
        <begin position="16"/>
        <end position="57"/>
    </location>
</feature>
<dbReference type="Gene3D" id="3.30.40.10">
    <property type="entry name" value="Zinc/RING finger domain, C3HC4 (zinc finger)"/>
    <property type="match status" value="1"/>
</dbReference>
<dbReference type="InterPro" id="IPR001870">
    <property type="entry name" value="B30.2/SPRY"/>
</dbReference>
<dbReference type="InterPro" id="IPR013083">
    <property type="entry name" value="Znf_RING/FYVE/PHD"/>
</dbReference>
<evidence type="ECO:0000256" key="16">
    <source>
        <dbReference type="ARBA" id="ARBA00023242"/>
    </source>
</evidence>
<dbReference type="Pfam" id="PF15227">
    <property type="entry name" value="zf-C3HC4_4"/>
    <property type="match status" value="1"/>
</dbReference>
<dbReference type="Pfam" id="PF25600">
    <property type="entry name" value="TRIM_CC"/>
    <property type="match status" value="1"/>
</dbReference>
<keyword evidence="11 17" id="KW-0863">Zinc-finger</keyword>
<dbReference type="InterPro" id="IPR013320">
    <property type="entry name" value="ConA-like_dom_sf"/>
</dbReference>
<evidence type="ECO:0000256" key="15">
    <source>
        <dbReference type="ARBA" id="ARBA00023054"/>
    </source>
</evidence>
<dbReference type="CDD" id="cd16597">
    <property type="entry name" value="RING-HC_TRIM25_C-IV"/>
    <property type="match status" value="1"/>
</dbReference>
<dbReference type="GO" id="GO:0005634">
    <property type="term" value="C:nucleus"/>
    <property type="evidence" value="ECO:0007669"/>
    <property type="project" value="UniProtKB-SubCell"/>
</dbReference>
<evidence type="ECO:0000256" key="18">
    <source>
        <dbReference type="SAM" id="Coils"/>
    </source>
</evidence>
<keyword evidence="16" id="KW-0539">Nucleus</keyword>
<dbReference type="PROSITE" id="PS00518">
    <property type="entry name" value="ZF_RING_1"/>
    <property type="match status" value="1"/>
</dbReference>
<keyword evidence="7" id="KW-0597">Phosphoprotein</keyword>
<dbReference type="SMART" id="SM00336">
    <property type="entry name" value="BBOX"/>
    <property type="match status" value="2"/>
</dbReference>
<dbReference type="AlphaFoldDB" id="A0A8C2HEB9"/>
<keyword evidence="8" id="KW-0399">Innate immunity</keyword>
<dbReference type="FunFam" id="2.60.120.920:FF:000045">
    <property type="entry name" value="E3 ubiquitin/ISG15 ligase TRIM25"/>
    <property type="match status" value="1"/>
</dbReference>
<dbReference type="Ensembl" id="ENSCCRT00020042481.1">
    <property type="protein sequence ID" value="ENSCCRP00020038917.1"/>
    <property type="gene ID" value="ENSCCRG00020017275.1"/>
</dbReference>
<keyword evidence="15 18" id="KW-0175">Coiled coil</keyword>
<dbReference type="InterPro" id="IPR058030">
    <property type="entry name" value="TRIM8/14/16/25/29/45/65_CC"/>
</dbReference>
<dbReference type="PANTHER" id="PTHR25465">
    <property type="entry name" value="B-BOX DOMAIN CONTAINING"/>
    <property type="match status" value="1"/>
</dbReference>
<dbReference type="InterPro" id="IPR017907">
    <property type="entry name" value="Znf_RING_CS"/>
</dbReference>
<evidence type="ECO:0000256" key="1">
    <source>
        <dbReference type="ARBA" id="ARBA00000900"/>
    </source>
</evidence>
<dbReference type="Pfam" id="PF13765">
    <property type="entry name" value="PRY"/>
    <property type="match status" value="1"/>
</dbReference>
<dbReference type="SMART" id="SM00449">
    <property type="entry name" value="SPRY"/>
    <property type="match status" value="1"/>
</dbReference>
<dbReference type="InterPro" id="IPR001841">
    <property type="entry name" value="Znf_RING"/>
</dbReference>
<sequence>MAENMSLLGLEEELTCSICLCLFENPVSLICGHSFCANCLEATWNDSVSSMSCPQCRMVFLSKPELKKNTVLSAVLDAYRIKAGVSEPVKEHFEVKKKDPDEIKCDNCMEAKAVKTCLTCMASYCEDHVRPHRENAIFRAHQLADPLPDLMERLCSDHGKLMEFYCSQHQSCICSTCLQDMHKGCEFITADERRFKQKTDLTDKLNILEVKTDKNQQVITQMKEQQNKLKDLAVTRKRILEAEYRQIREMIDRDEKEAILAIDKEQEKGQSKLVSLMKKFNENIEKMNRTKSEINSLLDQSQSLEFLKAYVDLPSVVIFEPYNPRINLEGKEVIAYHSSAVALKEWITKLMDHPLENRISVLKPGVLVQILYKLCKSRNPSKGANPVFSKSMDIDNAAKTVDIPDINSLAISPAVQNFIKRSDLLKYGTILNFDFRTAHKRISLSENNTKATVSDETAHYPDIPLRFSVCSQVLCTKGFSQGRHYWEIKMSSNNFCGLGLAYGRIDRKGPSSRLGRNADSWCVEWFNVKLSAWHNSIETVLQNPNPSRVGVLLDCDQGSATFYNVQDRIYPFHTFVFPFTEALYPAFWIFSNGSSVSLCKLNN</sequence>
<evidence type="ECO:0000259" key="19">
    <source>
        <dbReference type="PROSITE" id="PS50089"/>
    </source>
</evidence>
<dbReference type="Pfam" id="PF00643">
    <property type="entry name" value="zf-B_box"/>
    <property type="match status" value="1"/>
</dbReference>
<evidence type="ECO:0000256" key="13">
    <source>
        <dbReference type="ARBA" id="ARBA00022833"/>
    </source>
</evidence>
<comment type="subcellular location">
    <subcellularLocation>
        <location evidence="3">Cytoplasm</location>
    </subcellularLocation>
    <subcellularLocation>
        <location evidence="2">Nucleus</location>
    </subcellularLocation>
</comment>
<dbReference type="PROSITE" id="PS50089">
    <property type="entry name" value="ZF_RING_2"/>
    <property type="match status" value="1"/>
</dbReference>
<evidence type="ECO:0000256" key="4">
    <source>
        <dbReference type="ARBA" id="ARBA00004906"/>
    </source>
</evidence>
<dbReference type="InterPro" id="IPR000315">
    <property type="entry name" value="Znf_B-box"/>
</dbReference>
<dbReference type="SMART" id="SM00184">
    <property type="entry name" value="RING"/>
    <property type="match status" value="1"/>
</dbReference>